<evidence type="ECO:0000313" key="2">
    <source>
        <dbReference type="EMBL" id="TKW39039.1"/>
    </source>
</evidence>
<protein>
    <submittedName>
        <fullName evidence="2">Uncharacterized protein</fullName>
    </submittedName>
</protein>
<keyword evidence="3" id="KW-1185">Reference proteome</keyword>
<feature type="transmembrane region" description="Helical" evidence="1">
    <location>
        <begin position="15"/>
        <end position="31"/>
    </location>
</feature>
<evidence type="ECO:0000256" key="1">
    <source>
        <dbReference type="SAM" id="Phobius"/>
    </source>
</evidence>
<sequence length="32" mass="3742">MTQDVILGMKSKNPKFVGVFFLQIGFISYIYR</sequence>
<evidence type="ECO:0000313" key="3">
    <source>
        <dbReference type="Proteomes" id="UP000298652"/>
    </source>
</evidence>
<keyword evidence="1" id="KW-0472">Membrane</keyword>
<keyword evidence="1" id="KW-1133">Transmembrane helix</keyword>
<name>A0A4U6WDC5_SETVI</name>
<dbReference type="EMBL" id="CM016552">
    <property type="protein sequence ID" value="TKW39039.1"/>
    <property type="molecule type" value="Genomic_DNA"/>
</dbReference>
<gene>
    <name evidence="2" type="ORF">SEVIR_1G153550v2</name>
</gene>
<accession>A0A4U6WDC5</accession>
<keyword evidence="1" id="KW-0812">Transmembrane</keyword>
<dbReference type="AlphaFoldDB" id="A0A4U6WDC5"/>
<reference evidence="2" key="1">
    <citation type="submission" date="2019-03" db="EMBL/GenBank/DDBJ databases">
        <title>WGS assembly of Setaria viridis.</title>
        <authorList>
            <person name="Huang P."/>
            <person name="Jenkins J."/>
            <person name="Grimwood J."/>
            <person name="Barry K."/>
            <person name="Healey A."/>
            <person name="Mamidi S."/>
            <person name="Sreedasyam A."/>
            <person name="Shu S."/>
            <person name="Feldman M."/>
            <person name="Wu J."/>
            <person name="Yu Y."/>
            <person name="Chen C."/>
            <person name="Johnson J."/>
            <person name="Rokhsar D."/>
            <person name="Baxter I."/>
            <person name="Schmutz J."/>
            <person name="Brutnell T."/>
            <person name="Kellogg E."/>
        </authorList>
    </citation>
    <scope>NUCLEOTIDE SEQUENCE [LARGE SCALE GENOMIC DNA]</scope>
</reference>
<dbReference type="Gramene" id="TKW39039">
    <property type="protein sequence ID" value="TKW39039"/>
    <property type="gene ID" value="SEVIR_1G153550v2"/>
</dbReference>
<organism evidence="2 3">
    <name type="scientific">Setaria viridis</name>
    <name type="common">Green bristlegrass</name>
    <name type="synonym">Setaria italica subsp. viridis</name>
    <dbReference type="NCBI Taxonomy" id="4556"/>
    <lineage>
        <taxon>Eukaryota</taxon>
        <taxon>Viridiplantae</taxon>
        <taxon>Streptophyta</taxon>
        <taxon>Embryophyta</taxon>
        <taxon>Tracheophyta</taxon>
        <taxon>Spermatophyta</taxon>
        <taxon>Magnoliopsida</taxon>
        <taxon>Liliopsida</taxon>
        <taxon>Poales</taxon>
        <taxon>Poaceae</taxon>
        <taxon>PACMAD clade</taxon>
        <taxon>Panicoideae</taxon>
        <taxon>Panicodae</taxon>
        <taxon>Paniceae</taxon>
        <taxon>Cenchrinae</taxon>
        <taxon>Setaria</taxon>
    </lineage>
</organism>
<dbReference type="Proteomes" id="UP000298652">
    <property type="component" value="Chromosome 1"/>
</dbReference>
<proteinExistence type="predicted"/>